<evidence type="ECO:0000313" key="1">
    <source>
        <dbReference type="EMBL" id="VEN49916.1"/>
    </source>
</evidence>
<organism evidence="1 2">
    <name type="scientific">Callosobruchus maculatus</name>
    <name type="common">Southern cowpea weevil</name>
    <name type="synonym">Pulse bruchid</name>
    <dbReference type="NCBI Taxonomy" id="64391"/>
    <lineage>
        <taxon>Eukaryota</taxon>
        <taxon>Metazoa</taxon>
        <taxon>Ecdysozoa</taxon>
        <taxon>Arthropoda</taxon>
        <taxon>Hexapoda</taxon>
        <taxon>Insecta</taxon>
        <taxon>Pterygota</taxon>
        <taxon>Neoptera</taxon>
        <taxon>Endopterygota</taxon>
        <taxon>Coleoptera</taxon>
        <taxon>Polyphaga</taxon>
        <taxon>Cucujiformia</taxon>
        <taxon>Chrysomeloidea</taxon>
        <taxon>Chrysomelidae</taxon>
        <taxon>Bruchinae</taxon>
        <taxon>Bruchini</taxon>
        <taxon>Callosobruchus</taxon>
    </lineage>
</organism>
<evidence type="ECO:0000313" key="2">
    <source>
        <dbReference type="Proteomes" id="UP000410492"/>
    </source>
</evidence>
<gene>
    <name evidence="1" type="ORF">CALMAC_LOCUS10854</name>
</gene>
<proteinExistence type="predicted"/>
<name>A0A653CQ39_CALMS</name>
<dbReference type="EMBL" id="CAACVG010008457">
    <property type="protein sequence ID" value="VEN49916.1"/>
    <property type="molecule type" value="Genomic_DNA"/>
</dbReference>
<reference evidence="1 2" key="1">
    <citation type="submission" date="2019-01" db="EMBL/GenBank/DDBJ databases">
        <authorList>
            <person name="Sayadi A."/>
        </authorList>
    </citation>
    <scope>NUCLEOTIDE SEQUENCE [LARGE SCALE GENOMIC DNA]</scope>
</reference>
<dbReference type="Proteomes" id="UP000410492">
    <property type="component" value="Unassembled WGS sequence"/>
</dbReference>
<sequence length="125" mass="13279">MVIRAPASATSQGKIIQQQQHSPGAATQFLSPNSAGQFVVNAAGAQFNGQLSPLVASVSPSQQVTFSTSPQQQIRPSNSQQQDFLQMNGQMGQTLMVPCSLAPANIAVSSSNQQNTTFCNNKQQW</sequence>
<protein>
    <submittedName>
        <fullName evidence="1">Uncharacterized protein</fullName>
    </submittedName>
</protein>
<accession>A0A653CQ39</accession>
<keyword evidence="2" id="KW-1185">Reference proteome</keyword>
<dbReference type="AlphaFoldDB" id="A0A653CQ39"/>